<keyword evidence="5 8" id="KW-0093">Biotin biosynthesis</keyword>
<dbReference type="PIRSF" id="PIRSF006755">
    <property type="entry name" value="DTB_synth"/>
    <property type="match status" value="1"/>
</dbReference>
<evidence type="ECO:0000313" key="10">
    <source>
        <dbReference type="Proteomes" id="UP000015462"/>
    </source>
</evidence>
<feature type="binding site" evidence="8">
    <location>
        <position position="17"/>
    </location>
    <ligand>
        <name>Mg(2+)</name>
        <dbReference type="ChEBI" id="CHEBI:18420"/>
    </ligand>
</feature>
<dbReference type="RefSeq" id="WP_015006624.1">
    <property type="nucleotide sequence ID" value="NZ_FQZJ01000001.1"/>
</dbReference>
<comment type="similarity">
    <text evidence="8">Belongs to the dethiobiotin synthetase family.</text>
</comment>
<keyword evidence="4 8" id="KW-0547">Nucleotide-binding</keyword>
<feature type="binding site" evidence="8">
    <location>
        <position position="55"/>
    </location>
    <ligand>
        <name>Mg(2+)</name>
        <dbReference type="ChEBI" id="CHEBI:18420"/>
    </ligand>
</feature>
<dbReference type="InterPro" id="IPR004472">
    <property type="entry name" value="DTB_synth_BioD"/>
</dbReference>
<feature type="active site" evidence="8">
    <location>
        <position position="38"/>
    </location>
</feature>
<comment type="caution">
    <text evidence="9">The sequence shown here is derived from an EMBL/GenBank/DDBJ whole genome shotgun (WGS) entry which is preliminary data.</text>
</comment>
<evidence type="ECO:0000256" key="4">
    <source>
        <dbReference type="ARBA" id="ARBA00022741"/>
    </source>
</evidence>
<comment type="catalytic activity">
    <reaction evidence="8">
        <text>(7R,8S)-7,8-diammoniononanoate + CO2 + ATP = (4R,5S)-dethiobiotin + ADP + phosphate + 3 H(+)</text>
        <dbReference type="Rhea" id="RHEA:15805"/>
        <dbReference type="ChEBI" id="CHEBI:15378"/>
        <dbReference type="ChEBI" id="CHEBI:16526"/>
        <dbReference type="ChEBI" id="CHEBI:30616"/>
        <dbReference type="ChEBI" id="CHEBI:43474"/>
        <dbReference type="ChEBI" id="CHEBI:149469"/>
        <dbReference type="ChEBI" id="CHEBI:149473"/>
        <dbReference type="ChEBI" id="CHEBI:456216"/>
        <dbReference type="EC" id="6.3.3.3"/>
    </reaction>
</comment>
<keyword evidence="7 8" id="KW-0460">Magnesium</keyword>
<accession>A0AB33Z090</accession>
<reference evidence="9 10" key="1">
    <citation type="journal article" date="2013" name="Genome Announc.">
        <title>Genome Sequence of the Pyrene- and Fluoranthene-Degrading Bacterium Cycloclasticus sp. Strain PY97M.</title>
        <authorList>
            <person name="Cui Z."/>
            <person name="Xu G."/>
            <person name="Li Q."/>
            <person name="Gao W."/>
            <person name="Zheng L."/>
        </authorList>
    </citation>
    <scope>NUCLEOTIDE SEQUENCE [LARGE SCALE GENOMIC DNA]</scope>
    <source>
        <strain evidence="9 10">PY97M</strain>
    </source>
</reference>
<dbReference type="HAMAP" id="MF_00336">
    <property type="entry name" value="BioD"/>
    <property type="match status" value="1"/>
</dbReference>
<protein>
    <recommendedName>
        <fullName evidence="8">ATP-dependent dethiobiotin synthetase BioD</fullName>
        <ecNumber evidence="8">6.3.3.3</ecNumber>
    </recommendedName>
    <alternativeName>
        <fullName evidence="8">DTB synthetase</fullName>
        <shortName evidence="8">DTBS</shortName>
    </alternativeName>
    <alternativeName>
        <fullName evidence="8">Dethiobiotin synthase</fullName>
    </alternativeName>
</protein>
<feature type="binding site" evidence="8">
    <location>
        <position position="55"/>
    </location>
    <ligand>
        <name>ATP</name>
        <dbReference type="ChEBI" id="CHEBI:30616"/>
    </ligand>
</feature>
<comment type="subunit">
    <text evidence="8">Homodimer.</text>
</comment>
<dbReference type="AlphaFoldDB" id="A0AB33Z090"/>
<dbReference type="GO" id="GO:0005829">
    <property type="term" value="C:cytosol"/>
    <property type="evidence" value="ECO:0007669"/>
    <property type="project" value="TreeGrafter"/>
</dbReference>
<evidence type="ECO:0000313" key="9">
    <source>
        <dbReference type="EMBL" id="EPD12779.1"/>
    </source>
</evidence>
<keyword evidence="6 8" id="KW-0067">ATP-binding</keyword>
<feature type="binding site" evidence="8">
    <location>
        <begin position="13"/>
        <end position="18"/>
    </location>
    <ligand>
        <name>ATP</name>
        <dbReference type="ChEBI" id="CHEBI:30616"/>
    </ligand>
</feature>
<evidence type="ECO:0000256" key="8">
    <source>
        <dbReference type="HAMAP-Rule" id="MF_00336"/>
    </source>
</evidence>
<feature type="binding site" evidence="8">
    <location>
        <begin position="116"/>
        <end position="119"/>
    </location>
    <ligand>
        <name>ATP</name>
        <dbReference type="ChEBI" id="CHEBI:30616"/>
    </ligand>
</feature>
<dbReference type="EC" id="6.3.3.3" evidence="8"/>
<dbReference type="GO" id="GO:0005524">
    <property type="term" value="F:ATP binding"/>
    <property type="evidence" value="ECO:0007669"/>
    <property type="project" value="UniProtKB-UniRule"/>
</dbReference>
<dbReference type="Pfam" id="PF13500">
    <property type="entry name" value="AAA_26"/>
    <property type="match status" value="1"/>
</dbReference>
<name>A0AB33Z090_9GAMM</name>
<dbReference type="Proteomes" id="UP000015462">
    <property type="component" value="Unassembled WGS sequence"/>
</dbReference>
<dbReference type="FunFam" id="3.40.50.300:FF:000292">
    <property type="entry name" value="ATP-dependent dethiobiotin synthetase BioD"/>
    <property type="match status" value="1"/>
</dbReference>
<organism evidence="9 10">
    <name type="scientific">Cycloclasticus pugetii</name>
    <dbReference type="NCBI Taxonomy" id="34068"/>
    <lineage>
        <taxon>Bacteria</taxon>
        <taxon>Pseudomonadati</taxon>
        <taxon>Pseudomonadota</taxon>
        <taxon>Gammaproteobacteria</taxon>
        <taxon>Thiotrichales</taxon>
        <taxon>Piscirickettsiaceae</taxon>
        <taxon>Cycloclasticus</taxon>
    </lineage>
</organism>
<comment type="subcellular location">
    <subcellularLocation>
        <location evidence="8">Cytoplasm</location>
    </subcellularLocation>
</comment>
<proteinExistence type="inferred from homology"/>
<dbReference type="EMBL" id="ASHL01000006">
    <property type="protein sequence ID" value="EPD12779.1"/>
    <property type="molecule type" value="Genomic_DNA"/>
</dbReference>
<evidence type="ECO:0000256" key="6">
    <source>
        <dbReference type="ARBA" id="ARBA00022840"/>
    </source>
</evidence>
<comment type="caution">
    <text evidence="8">Lacks conserved residue(s) required for the propagation of feature annotation.</text>
</comment>
<keyword evidence="1 8" id="KW-0963">Cytoplasm</keyword>
<evidence type="ECO:0000256" key="1">
    <source>
        <dbReference type="ARBA" id="ARBA00022490"/>
    </source>
</evidence>
<gene>
    <name evidence="8" type="primary">bioD</name>
    <name evidence="9" type="ORF">L196_07916</name>
</gene>
<keyword evidence="10" id="KW-1185">Reference proteome</keyword>
<dbReference type="InterPro" id="IPR027417">
    <property type="entry name" value="P-loop_NTPase"/>
</dbReference>
<dbReference type="GO" id="GO:0000287">
    <property type="term" value="F:magnesium ion binding"/>
    <property type="evidence" value="ECO:0007669"/>
    <property type="project" value="UniProtKB-UniRule"/>
</dbReference>
<dbReference type="PANTHER" id="PTHR43210:SF5">
    <property type="entry name" value="DETHIOBIOTIN SYNTHETASE"/>
    <property type="match status" value="1"/>
</dbReference>
<evidence type="ECO:0000256" key="5">
    <source>
        <dbReference type="ARBA" id="ARBA00022756"/>
    </source>
</evidence>
<dbReference type="CDD" id="cd03109">
    <property type="entry name" value="DTBS"/>
    <property type="match status" value="1"/>
</dbReference>
<dbReference type="GO" id="GO:0042803">
    <property type="term" value="F:protein homodimerization activity"/>
    <property type="evidence" value="ECO:0007669"/>
    <property type="project" value="UniProtKB-ARBA"/>
</dbReference>
<dbReference type="PANTHER" id="PTHR43210">
    <property type="entry name" value="DETHIOBIOTIN SYNTHETASE"/>
    <property type="match status" value="1"/>
</dbReference>
<comment type="function">
    <text evidence="8">Catalyzes a mechanistically unusual reaction, the ATP-dependent insertion of CO2 between the N7 and N8 nitrogen atoms of 7,8-diaminopelargonic acid (DAPA, also called 7,8-diammoniononanoate) to form a ureido ring.</text>
</comment>
<dbReference type="SUPFAM" id="SSF52540">
    <property type="entry name" value="P-loop containing nucleoside triphosphate hydrolases"/>
    <property type="match status" value="1"/>
</dbReference>
<dbReference type="GO" id="GO:0004141">
    <property type="term" value="F:dethiobiotin synthase activity"/>
    <property type="evidence" value="ECO:0007669"/>
    <property type="project" value="UniProtKB-UniRule"/>
</dbReference>
<feature type="binding site" evidence="8">
    <location>
        <position position="116"/>
    </location>
    <ligand>
        <name>Mg(2+)</name>
        <dbReference type="ChEBI" id="CHEBI:18420"/>
    </ligand>
</feature>
<dbReference type="NCBIfam" id="TIGR00347">
    <property type="entry name" value="bioD"/>
    <property type="match status" value="1"/>
</dbReference>
<evidence type="ECO:0000256" key="2">
    <source>
        <dbReference type="ARBA" id="ARBA00022598"/>
    </source>
</evidence>
<comment type="pathway">
    <text evidence="8">Cofactor biosynthesis; biotin biosynthesis; biotin from 7,8-diaminononanoate: step 1/2.</text>
</comment>
<dbReference type="Gene3D" id="3.40.50.300">
    <property type="entry name" value="P-loop containing nucleotide triphosphate hydrolases"/>
    <property type="match status" value="1"/>
</dbReference>
<feature type="binding site" evidence="8">
    <location>
        <begin position="176"/>
        <end position="177"/>
    </location>
    <ligand>
        <name>ATP</name>
        <dbReference type="ChEBI" id="CHEBI:30616"/>
    </ligand>
</feature>
<keyword evidence="2 8" id="KW-0436">Ligase</keyword>
<dbReference type="GO" id="GO:0009102">
    <property type="term" value="P:biotin biosynthetic process"/>
    <property type="evidence" value="ECO:0007669"/>
    <property type="project" value="UniProtKB-UniRule"/>
</dbReference>
<evidence type="ECO:0000256" key="7">
    <source>
        <dbReference type="ARBA" id="ARBA00022842"/>
    </source>
</evidence>
<comment type="cofactor">
    <cofactor evidence="8">
        <name>Mg(2+)</name>
        <dbReference type="ChEBI" id="CHEBI:18420"/>
    </cofactor>
</comment>
<sequence length="232" mass="25352">MLKSFFITGTDTDVGKTYVAAALIRGLAERQLTVSGFKPVAAGATWQDGQFKNEDAIDLMRESTAGLGYSDVNPYCFEPAIAPHIAAEQENVVINLPAIEAVYAKHKLAADMVIVEGAGGWMVPLNDQLGFDDLALALNAPVILVVGLKLGCINHALLTEAAILNKGCRIAGWIGNDLNGQFMEINENIRTLKQRMKSKFIGNIEYQPDKDKKSAVDQRKIKGLLDYLIEFR</sequence>
<keyword evidence="3 8" id="KW-0479">Metal-binding</keyword>
<evidence type="ECO:0000256" key="3">
    <source>
        <dbReference type="ARBA" id="ARBA00022723"/>
    </source>
</evidence>